<protein>
    <submittedName>
        <fullName evidence="6">LysR substrate-binding domain-containing protein</fullName>
    </submittedName>
</protein>
<evidence type="ECO:0000256" key="3">
    <source>
        <dbReference type="ARBA" id="ARBA00023125"/>
    </source>
</evidence>
<dbReference type="InterPro" id="IPR036388">
    <property type="entry name" value="WH-like_DNA-bd_sf"/>
</dbReference>
<comment type="caution">
    <text evidence="6">The sequence shown here is derived from an EMBL/GenBank/DDBJ whole genome shotgun (WGS) entry which is preliminary data.</text>
</comment>
<evidence type="ECO:0000259" key="5">
    <source>
        <dbReference type="PROSITE" id="PS50931"/>
    </source>
</evidence>
<evidence type="ECO:0000313" key="7">
    <source>
        <dbReference type="Proteomes" id="UP001365405"/>
    </source>
</evidence>
<dbReference type="EMBL" id="JBBUTH010000001">
    <property type="protein sequence ID" value="MEK8049101.1"/>
    <property type="molecule type" value="Genomic_DNA"/>
</dbReference>
<dbReference type="PANTHER" id="PTHR30427:SF1">
    <property type="entry name" value="TRANSCRIPTIONAL ACTIVATOR PROTEIN LYSR"/>
    <property type="match status" value="1"/>
</dbReference>
<keyword evidence="4" id="KW-0804">Transcription</keyword>
<dbReference type="Pfam" id="PF00126">
    <property type="entry name" value="HTH_1"/>
    <property type="match status" value="1"/>
</dbReference>
<sequence>MRLRHIEVFHAVMRAGTVSGAAHLLHISQPAVTKVLQHAEAQLGLLLFERVRGKFYPTPEALRLFTEVDKLHADLVAIRRLAVSLKNGQAQTVKLSVTPALGATVVPGAMTRWAQAVPDGRCELATHHTRELVNALLLGEAELGLALHDPKHPGIRAEPLAHGRLMVLQPRKPARGRKAMEAGGTPLAIEDLPAELIGLAGDDPLGLRVSQECEALGVHLQFRITVQTYQLARALAESGLGAAVVDPFTAAAADRQRVLVRPLAPELPVTLYLLTPAALPLSQGARRLVSFLGEAATACLAQAEEVAA</sequence>
<dbReference type="PANTHER" id="PTHR30427">
    <property type="entry name" value="TRANSCRIPTIONAL ACTIVATOR PROTEIN LYSR"/>
    <property type="match status" value="1"/>
</dbReference>
<feature type="domain" description="HTH lysR-type" evidence="5">
    <location>
        <begin position="1"/>
        <end position="58"/>
    </location>
</feature>
<accession>A0ABU9CBQ0</accession>
<dbReference type="Gene3D" id="1.10.10.10">
    <property type="entry name" value="Winged helix-like DNA-binding domain superfamily/Winged helix DNA-binding domain"/>
    <property type="match status" value="1"/>
</dbReference>
<dbReference type="RefSeq" id="WP_341408774.1">
    <property type="nucleotide sequence ID" value="NZ_JBBUTH010000001.1"/>
</dbReference>
<reference evidence="6 7" key="1">
    <citation type="submission" date="2024-04" db="EMBL/GenBank/DDBJ databases">
        <title>Novel species of the genus Ideonella isolated from streams.</title>
        <authorList>
            <person name="Lu H."/>
        </authorList>
    </citation>
    <scope>NUCLEOTIDE SEQUENCE [LARGE SCALE GENOMIC DNA]</scope>
    <source>
        <strain evidence="6 7">DXS22W</strain>
    </source>
</reference>
<dbReference type="InterPro" id="IPR000847">
    <property type="entry name" value="LysR_HTH_N"/>
</dbReference>
<keyword evidence="7" id="KW-1185">Reference proteome</keyword>
<dbReference type="SUPFAM" id="SSF53850">
    <property type="entry name" value="Periplasmic binding protein-like II"/>
    <property type="match status" value="1"/>
</dbReference>
<comment type="similarity">
    <text evidence="1">Belongs to the LysR transcriptional regulatory family.</text>
</comment>
<dbReference type="PROSITE" id="PS50931">
    <property type="entry name" value="HTH_LYSR"/>
    <property type="match status" value="1"/>
</dbReference>
<evidence type="ECO:0000313" key="6">
    <source>
        <dbReference type="EMBL" id="MEK8049101.1"/>
    </source>
</evidence>
<dbReference type="Gene3D" id="3.40.190.10">
    <property type="entry name" value="Periplasmic binding protein-like II"/>
    <property type="match status" value="2"/>
</dbReference>
<keyword evidence="2" id="KW-0805">Transcription regulation</keyword>
<evidence type="ECO:0000256" key="1">
    <source>
        <dbReference type="ARBA" id="ARBA00009437"/>
    </source>
</evidence>
<evidence type="ECO:0000256" key="4">
    <source>
        <dbReference type="ARBA" id="ARBA00023163"/>
    </source>
</evidence>
<dbReference type="Proteomes" id="UP001365405">
    <property type="component" value="Unassembled WGS sequence"/>
</dbReference>
<gene>
    <name evidence="6" type="ORF">AACH10_02510</name>
</gene>
<proteinExistence type="inferred from homology"/>
<dbReference type="SUPFAM" id="SSF46785">
    <property type="entry name" value="Winged helix' DNA-binding domain"/>
    <property type="match status" value="1"/>
</dbReference>
<name>A0ABU9CBQ0_9BURK</name>
<organism evidence="6 7">
    <name type="scientific">Pseudaquabacterium inlustre</name>
    <dbReference type="NCBI Taxonomy" id="2984192"/>
    <lineage>
        <taxon>Bacteria</taxon>
        <taxon>Pseudomonadati</taxon>
        <taxon>Pseudomonadota</taxon>
        <taxon>Betaproteobacteria</taxon>
        <taxon>Burkholderiales</taxon>
        <taxon>Sphaerotilaceae</taxon>
        <taxon>Pseudaquabacterium</taxon>
    </lineage>
</organism>
<dbReference type="Pfam" id="PF03466">
    <property type="entry name" value="LysR_substrate"/>
    <property type="match status" value="1"/>
</dbReference>
<keyword evidence="3" id="KW-0238">DNA-binding</keyword>
<dbReference type="InterPro" id="IPR005119">
    <property type="entry name" value="LysR_subst-bd"/>
</dbReference>
<evidence type="ECO:0000256" key="2">
    <source>
        <dbReference type="ARBA" id="ARBA00023015"/>
    </source>
</evidence>
<dbReference type="InterPro" id="IPR036390">
    <property type="entry name" value="WH_DNA-bd_sf"/>
</dbReference>